<dbReference type="RefSeq" id="WP_084290266.1">
    <property type="nucleotide sequence ID" value="NZ_FWYB01000008.1"/>
</dbReference>
<evidence type="ECO:0000256" key="1">
    <source>
        <dbReference type="SAM" id="SignalP"/>
    </source>
</evidence>
<dbReference type="STRING" id="475255.SAMN04488101_108173"/>
<proteinExistence type="predicted"/>
<dbReference type="Proteomes" id="UP000192678">
    <property type="component" value="Unassembled WGS sequence"/>
</dbReference>
<dbReference type="AlphaFoldDB" id="A0A1W2DWE1"/>
<name>A0A1W2DWE1_9SPHI</name>
<evidence type="ECO:0008006" key="4">
    <source>
        <dbReference type="Google" id="ProtNLM"/>
    </source>
</evidence>
<keyword evidence="1" id="KW-0732">Signal</keyword>
<sequence>MKSFSKIQFFIMAIAAILFNACNNGNQPSLDGTYINHAEGEFSIADDTLEVEHVQQRHYLIHRKTGFRIKNEAGKPGKLQQESEEWKAEYDIGSMSMTENKKARVISFDPDKGVLMLENSKYQRIN</sequence>
<dbReference type="EMBL" id="FWYB01000008">
    <property type="protein sequence ID" value="SMD01402.1"/>
    <property type="molecule type" value="Genomic_DNA"/>
</dbReference>
<dbReference type="OrthoDB" id="798527at2"/>
<feature type="signal peptide" evidence="1">
    <location>
        <begin position="1"/>
        <end position="21"/>
    </location>
</feature>
<evidence type="ECO:0000313" key="2">
    <source>
        <dbReference type="EMBL" id="SMD01402.1"/>
    </source>
</evidence>
<evidence type="ECO:0000313" key="3">
    <source>
        <dbReference type="Proteomes" id="UP000192678"/>
    </source>
</evidence>
<keyword evidence="3" id="KW-1185">Reference proteome</keyword>
<protein>
    <recommendedName>
        <fullName evidence="4">NlpE N-terminal domain-containing protein</fullName>
    </recommendedName>
</protein>
<gene>
    <name evidence="2" type="ORF">SAMN04488101_108173</name>
</gene>
<feature type="chain" id="PRO_5013117137" description="NlpE N-terminal domain-containing protein" evidence="1">
    <location>
        <begin position="22"/>
        <end position="126"/>
    </location>
</feature>
<reference evidence="2 3" key="1">
    <citation type="submission" date="2017-04" db="EMBL/GenBank/DDBJ databases">
        <authorList>
            <person name="Afonso C.L."/>
            <person name="Miller P.J."/>
            <person name="Scott M.A."/>
            <person name="Spackman E."/>
            <person name="Goraichik I."/>
            <person name="Dimitrov K.M."/>
            <person name="Suarez D.L."/>
            <person name="Swayne D.E."/>
        </authorList>
    </citation>
    <scope>NUCLEOTIDE SEQUENCE [LARGE SCALE GENOMIC DNA]</scope>
    <source>
        <strain evidence="2 3">DSM 19625</strain>
    </source>
</reference>
<accession>A0A1W2DWE1</accession>
<organism evidence="2 3">
    <name type="scientific">Pedobacter nyackensis</name>
    <dbReference type="NCBI Taxonomy" id="475255"/>
    <lineage>
        <taxon>Bacteria</taxon>
        <taxon>Pseudomonadati</taxon>
        <taxon>Bacteroidota</taxon>
        <taxon>Sphingobacteriia</taxon>
        <taxon>Sphingobacteriales</taxon>
        <taxon>Sphingobacteriaceae</taxon>
        <taxon>Pedobacter</taxon>
    </lineage>
</organism>